<organism evidence="2 3">
    <name type="scientific">Tenacibaculum maritimum NCIMB 2154</name>
    <dbReference type="NCBI Taxonomy" id="1349785"/>
    <lineage>
        <taxon>Bacteria</taxon>
        <taxon>Pseudomonadati</taxon>
        <taxon>Bacteroidota</taxon>
        <taxon>Flavobacteriia</taxon>
        <taxon>Flavobacteriales</taxon>
        <taxon>Flavobacteriaceae</taxon>
        <taxon>Tenacibaculum</taxon>
    </lineage>
</organism>
<dbReference type="OrthoDB" id="6717961at2"/>
<dbReference type="EMBL" id="LT634361">
    <property type="protein sequence ID" value="SFZ81037.1"/>
    <property type="molecule type" value="Genomic_DNA"/>
</dbReference>
<feature type="coiled-coil region" evidence="1">
    <location>
        <begin position="461"/>
        <end position="514"/>
    </location>
</feature>
<dbReference type="SUPFAM" id="SSF55486">
    <property type="entry name" value="Metalloproteases ('zincins'), catalytic domain"/>
    <property type="match status" value="1"/>
</dbReference>
<dbReference type="GeneID" id="47722484"/>
<evidence type="ECO:0000256" key="1">
    <source>
        <dbReference type="SAM" id="Coils"/>
    </source>
</evidence>
<accession>A0A2H1E8V0</accession>
<proteinExistence type="predicted"/>
<dbReference type="InterPro" id="IPR024079">
    <property type="entry name" value="MetalloPept_cat_dom_sf"/>
</dbReference>
<dbReference type="KEGG" id="tmar:MARIT_0918"/>
<dbReference type="STRING" id="1349785.GCA_000509405_00185"/>
<dbReference type="GO" id="GO:0033104">
    <property type="term" value="C:type VI protein secretion system complex"/>
    <property type="evidence" value="ECO:0007669"/>
    <property type="project" value="InterPro"/>
</dbReference>
<dbReference type="AlphaFoldDB" id="A0A2H1E8V0"/>
<keyword evidence="1" id="KW-0175">Coiled coil</keyword>
<dbReference type="Pfam" id="PF17642">
    <property type="entry name" value="TssD"/>
    <property type="match status" value="1"/>
</dbReference>
<protein>
    <submittedName>
        <fullName evidence="2">Uncharacterized protein</fullName>
    </submittedName>
</protein>
<evidence type="ECO:0000313" key="2">
    <source>
        <dbReference type="EMBL" id="SFZ81037.1"/>
    </source>
</evidence>
<evidence type="ECO:0000313" key="3">
    <source>
        <dbReference type="Proteomes" id="UP000231564"/>
    </source>
</evidence>
<name>A0A2H1E8V0_9FLAO</name>
<keyword evidence="3" id="KW-1185">Reference proteome</keyword>
<reference evidence="2 3" key="1">
    <citation type="submission" date="2016-11" db="EMBL/GenBank/DDBJ databases">
        <authorList>
            <person name="Jaros S."/>
            <person name="Januszkiewicz K."/>
            <person name="Wedrychowicz H."/>
        </authorList>
    </citation>
    <scope>NUCLEOTIDE SEQUENCE [LARGE SCALE GENOMIC DNA]</scope>
    <source>
        <strain evidence="2">NCIMB 2154T</strain>
    </source>
</reference>
<dbReference type="RefSeq" id="WP_024742456.1">
    <property type="nucleotide sequence ID" value="NZ_BAUG01000075.1"/>
</dbReference>
<dbReference type="InterPro" id="IPR041408">
    <property type="entry name" value="Hcp_Tssd"/>
</dbReference>
<dbReference type="Proteomes" id="UP000231564">
    <property type="component" value="Chromosome MARIT"/>
</dbReference>
<dbReference type="GO" id="GO:0008237">
    <property type="term" value="F:metallopeptidase activity"/>
    <property type="evidence" value="ECO:0007669"/>
    <property type="project" value="InterPro"/>
</dbReference>
<gene>
    <name evidence="2" type="ORF">MARIT_0918</name>
</gene>
<dbReference type="Gene3D" id="3.40.390.10">
    <property type="entry name" value="Collagenase (Catalytic Domain)"/>
    <property type="match status" value="1"/>
</dbReference>
<sequence length="561" mass="65385">MANSTLHFLGLNIDLFYIDTVYKKDYDRYKGIPVFYNQGGLLYFEFPYGEAHSRLLERMLTINYELYKRGYPLDDGKVMFYDANGDILKKWQFKDAAIVYYKVTFDSNGGGMMVKMVISPAIQDYGCKIHRWWHVTPIEEETYQSPIVEQKQEEKTNLKFIARFERLGTYNGEFGFDWMRDNYLDKEGGAKGICNNQEKLKKEYFPTSIHEKEYFVPSLSMFPNQEGVILKLSIKEKEGTAKNDDIIKLPAKNSIRFEPKQVKVSEADGKQIKVICDSPLSSDVMINLLDKNDKKVGAINVVKNDEIINLSINLVLASESRHIDKLKGLFNDRINNLEDFLQNRSFNQAFIKPYLTNNLDNAPIISLDDFGEDDYNGTNLSKKGKSRIIEKFEKEIIFKSGISIFLIAKNHERNQAGDSKLIPLDWSYVFMYVNAGKISDFTHEIGHALGLTHTFIEDGHYDKTEEKINKVKTYKRQLKEQEEYLIKNLSEKGRKIVNNNIRILTKNIQTLEDTYSIGDKNPYKFTQSGTDNFMDYYNDAKSFYRWQWDVMFKEAKKYYSN</sequence>